<dbReference type="EMBL" id="MHMV01000004">
    <property type="protein sequence ID" value="OGZ35065.1"/>
    <property type="molecule type" value="Genomic_DNA"/>
</dbReference>
<reference evidence="2 3" key="1">
    <citation type="journal article" date="2016" name="Nat. Commun.">
        <title>Thousands of microbial genomes shed light on interconnected biogeochemical processes in an aquifer system.</title>
        <authorList>
            <person name="Anantharaman K."/>
            <person name="Brown C.T."/>
            <person name="Hug L.A."/>
            <person name="Sharon I."/>
            <person name="Castelle C.J."/>
            <person name="Probst A.J."/>
            <person name="Thomas B.C."/>
            <person name="Singh A."/>
            <person name="Wilkins M.J."/>
            <person name="Karaoz U."/>
            <person name="Brodie E.L."/>
            <person name="Williams K.H."/>
            <person name="Hubbard S.S."/>
            <person name="Banfield J.F."/>
        </authorList>
    </citation>
    <scope>NUCLEOTIDE SEQUENCE [LARGE SCALE GENOMIC DNA]</scope>
</reference>
<evidence type="ECO:0008006" key="4">
    <source>
        <dbReference type="Google" id="ProtNLM"/>
    </source>
</evidence>
<protein>
    <recommendedName>
        <fullName evidence="4">Serine protease</fullName>
    </recommendedName>
</protein>
<sequence length="247" mass="27135">MKNKVLNSLVIILLGGFAGVFFVQIFLPWLAGFSFFNQIDWIRRVQEGTTIINTTERVIIDQNSALEQAIDKAGKIMVELISQRTEKLVGKTKVPLAEPEILAQGPAIIVSSDGLILAAENLAPETAQKFSVVLNNNRQVAEVKKRDKKSGLVLLKINESNLPVLPFFEGELKLGQILFLISIKSGNKLVDSGIVKQIQPNLVIGFTEAANSSPIFNLKNEIVGLNLVDNNNQPKIVLSAVLRELLK</sequence>
<name>A0A1G2FAH8_9BACT</name>
<gene>
    <name evidence="2" type="ORF">A2174_00575</name>
</gene>
<dbReference type="SUPFAM" id="SSF50494">
    <property type="entry name" value="Trypsin-like serine proteases"/>
    <property type="match status" value="1"/>
</dbReference>
<evidence type="ECO:0000313" key="3">
    <source>
        <dbReference type="Proteomes" id="UP000177725"/>
    </source>
</evidence>
<feature type="transmembrane region" description="Helical" evidence="1">
    <location>
        <begin position="6"/>
        <end position="36"/>
    </location>
</feature>
<dbReference type="AlphaFoldDB" id="A0A1G2FAH8"/>
<proteinExistence type="predicted"/>
<keyword evidence="1" id="KW-0812">Transmembrane</keyword>
<evidence type="ECO:0000256" key="1">
    <source>
        <dbReference type="SAM" id="Phobius"/>
    </source>
</evidence>
<organism evidence="2 3">
    <name type="scientific">Candidatus Portnoybacteria bacterium RBG_13_41_18</name>
    <dbReference type="NCBI Taxonomy" id="1801991"/>
    <lineage>
        <taxon>Bacteria</taxon>
        <taxon>Candidatus Portnoyibacteriota</taxon>
    </lineage>
</organism>
<dbReference type="Gene3D" id="2.40.10.10">
    <property type="entry name" value="Trypsin-like serine proteases"/>
    <property type="match status" value="2"/>
</dbReference>
<dbReference type="InterPro" id="IPR043504">
    <property type="entry name" value="Peptidase_S1_PA_chymotrypsin"/>
</dbReference>
<evidence type="ECO:0000313" key="2">
    <source>
        <dbReference type="EMBL" id="OGZ35065.1"/>
    </source>
</evidence>
<keyword evidence="1" id="KW-1133">Transmembrane helix</keyword>
<keyword evidence="1" id="KW-0472">Membrane</keyword>
<accession>A0A1G2FAH8</accession>
<comment type="caution">
    <text evidence="2">The sequence shown here is derived from an EMBL/GenBank/DDBJ whole genome shotgun (WGS) entry which is preliminary data.</text>
</comment>
<dbReference type="InterPro" id="IPR009003">
    <property type="entry name" value="Peptidase_S1_PA"/>
</dbReference>
<dbReference type="Proteomes" id="UP000177725">
    <property type="component" value="Unassembled WGS sequence"/>
</dbReference>